<reference evidence="2 3" key="1">
    <citation type="submission" date="2014-03" db="EMBL/GenBank/DDBJ databases">
        <title>Genomics of Bifidobacteria.</title>
        <authorList>
            <person name="Ventura M."/>
            <person name="Milani C."/>
            <person name="Lugli G.A."/>
        </authorList>
    </citation>
    <scope>NUCLEOTIDE SEQUENCE [LARGE SCALE GENOMIC DNA]</scope>
    <source>
        <strain evidence="2 3">LMG 10738</strain>
    </source>
</reference>
<feature type="region of interest" description="Disordered" evidence="1">
    <location>
        <begin position="44"/>
        <end position="63"/>
    </location>
</feature>
<name>A0A087B502_9BIFI</name>
<gene>
    <name evidence="2" type="ORF">BCUN_0604</name>
</gene>
<dbReference type="Proteomes" id="UP000029067">
    <property type="component" value="Unassembled WGS sequence"/>
</dbReference>
<comment type="caution">
    <text evidence="2">The sequence shown here is derived from an EMBL/GenBank/DDBJ whole genome shotgun (WGS) entry which is preliminary data.</text>
</comment>
<organism evidence="2 3">
    <name type="scientific">Bifidobacterium cuniculi</name>
    <dbReference type="NCBI Taxonomy" id="1688"/>
    <lineage>
        <taxon>Bacteria</taxon>
        <taxon>Bacillati</taxon>
        <taxon>Actinomycetota</taxon>
        <taxon>Actinomycetes</taxon>
        <taxon>Bifidobacteriales</taxon>
        <taxon>Bifidobacteriaceae</taxon>
        <taxon>Bifidobacterium</taxon>
    </lineage>
</organism>
<dbReference type="AlphaFoldDB" id="A0A087B502"/>
<accession>A0A087B502</accession>
<dbReference type="STRING" id="1688.BCUN_0604"/>
<evidence type="ECO:0000256" key="1">
    <source>
        <dbReference type="SAM" id="MobiDB-lite"/>
    </source>
</evidence>
<evidence type="ECO:0000313" key="3">
    <source>
        <dbReference type="Proteomes" id="UP000029067"/>
    </source>
</evidence>
<protein>
    <submittedName>
        <fullName evidence="2">Uncharacterized protein</fullName>
    </submittedName>
</protein>
<evidence type="ECO:0000313" key="2">
    <source>
        <dbReference type="EMBL" id="KFI66102.1"/>
    </source>
</evidence>
<proteinExistence type="predicted"/>
<keyword evidence="3" id="KW-1185">Reference proteome</keyword>
<dbReference type="EMBL" id="JGYV01000001">
    <property type="protein sequence ID" value="KFI66102.1"/>
    <property type="molecule type" value="Genomic_DNA"/>
</dbReference>
<dbReference type="RefSeq" id="WP_033515331.1">
    <property type="nucleotide sequence ID" value="NZ_JGYV01000001.1"/>
</dbReference>
<sequence>MPSKKQIARIHQLAHMGYGEGDIAALTHIHRGDVHSVLLNPEHPVFNQQDYRPDSIEPSFDNM</sequence>